<dbReference type="AlphaFoldDB" id="A0A316AHU2"/>
<evidence type="ECO:0000259" key="2">
    <source>
        <dbReference type="Pfam" id="PF04773"/>
    </source>
</evidence>
<sequence length="339" mass="38220">MSAPLNTLSDELLARYLAHSATKEEIETVEKWLSQFPEKRKELSEYRLIWELSGKLKPSSATDKVDRAWERVRQKMQQPTPDIDKIRPLHGGGSGQGVKRYPLLALAMTVAAALALMFGLYYYRFEPVPEMVSVVTQEQTQELVLPDGTSIFLNHHSHLEYPAQWKDDIRTVSLEGEAFFDVHRDEKRPFVISTLEGEVRVLGTSFNVNASKEGPMRVDVVSGKVEVSNAVAKKLLVKGQGAEVQRDTILSLMANTNLLGYKTQIYDFKATHLADVVESIRNGYHVDLRLAKSNISNCRLTIRFEKEPLDATLAVIAETLQLELRKDGDTYWLEGAGCR</sequence>
<comment type="caution">
    <text evidence="4">The sequence shown here is derived from an EMBL/GenBank/DDBJ whole genome shotgun (WGS) entry which is preliminary data.</text>
</comment>
<keyword evidence="1" id="KW-1133">Transmembrane helix</keyword>
<dbReference type="InterPro" id="IPR006860">
    <property type="entry name" value="FecR"/>
</dbReference>
<evidence type="ECO:0000256" key="1">
    <source>
        <dbReference type="SAM" id="Phobius"/>
    </source>
</evidence>
<dbReference type="Gene3D" id="2.60.120.1440">
    <property type="match status" value="1"/>
</dbReference>
<protein>
    <submittedName>
        <fullName evidence="4">Ferric-dicitrate binding protein FerR (Iron transport regulator)</fullName>
    </submittedName>
</protein>
<dbReference type="Gene3D" id="3.55.50.30">
    <property type="match status" value="1"/>
</dbReference>
<dbReference type="InterPro" id="IPR012373">
    <property type="entry name" value="Ferrdict_sens_TM"/>
</dbReference>
<evidence type="ECO:0000259" key="3">
    <source>
        <dbReference type="Pfam" id="PF16344"/>
    </source>
</evidence>
<proteinExistence type="predicted"/>
<dbReference type="GO" id="GO:0016989">
    <property type="term" value="F:sigma factor antagonist activity"/>
    <property type="evidence" value="ECO:0007669"/>
    <property type="project" value="TreeGrafter"/>
</dbReference>
<feature type="domain" description="Protein FecR C-terminal" evidence="3">
    <location>
        <begin position="267"/>
        <end position="331"/>
    </location>
</feature>
<evidence type="ECO:0000313" key="4">
    <source>
        <dbReference type="EMBL" id="PWJ57253.1"/>
    </source>
</evidence>
<dbReference type="PIRSF" id="PIRSF018266">
    <property type="entry name" value="FecR"/>
    <property type="match status" value="1"/>
</dbReference>
<name>A0A316AHU2_9BACT</name>
<dbReference type="OrthoDB" id="1452822at2"/>
<keyword evidence="5" id="KW-1185">Reference proteome</keyword>
<evidence type="ECO:0000313" key="5">
    <source>
        <dbReference type="Proteomes" id="UP000245880"/>
    </source>
</evidence>
<dbReference type="InterPro" id="IPR032508">
    <property type="entry name" value="FecR_C"/>
</dbReference>
<accession>A0A316AHU2</accession>
<dbReference type="EMBL" id="QGDT01000008">
    <property type="protein sequence ID" value="PWJ57253.1"/>
    <property type="molecule type" value="Genomic_DNA"/>
</dbReference>
<dbReference type="Proteomes" id="UP000245880">
    <property type="component" value="Unassembled WGS sequence"/>
</dbReference>
<feature type="domain" description="FecR protein" evidence="2">
    <location>
        <begin position="135"/>
        <end position="226"/>
    </location>
</feature>
<dbReference type="Pfam" id="PF16344">
    <property type="entry name" value="FecR_C"/>
    <property type="match status" value="1"/>
</dbReference>
<gene>
    <name evidence="4" type="ORF">CLV98_108173</name>
</gene>
<dbReference type="RefSeq" id="WP_109675607.1">
    <property type="nucleotide sequence ID" value="NZ_QGDT01000008.1"/>
</dbReference>
<dbReference type="PANTHER" id="PTHR30273:SF2">
    <property type="entry name" value="PROTEIN FECR"/>
    <property type="match status" value="1"/>
</dbReference>
<reference evidence="4 5" key="1">
    <citation type="submission" date="2018-03" db="EMBL/GenBank/DDBJ databases">
        <title>Genomic Encyclopedia of Archaeal and Bacterial Type Strains, Phase II (KMG-II): from individual species to whole genera.</title>
        <authorList>
            <person name="Goeker M."/>
        </authorList>
    </citation>
    <scope>NUCLEOTIDE SEQUENCE [LARGE SCALE GENOMIC DNA]</scope>
    <source>
        <strain evidence="4 5">DSM 100346</strain>
    </source>
</reference>
<dbReference type="Pfam" id="PF04773">
    <property type="entry name" value="FecR"/>
    <property type="match status" value="1"/>
</dbReference>
<keyword evidence="1" id="KW-0812">Transmembrane</keyword>
<organism evidence="4 5">
    <name type="scientific">Dyadobacter jejuensis</name>
    <dbReference type="NCBI Taxonomy" id="1082580"/>
    <lineage>
        <taxon>Bacteria</taxon>
        <taxon>Pseudomonadati</taxon>
        <taxon>Bacteroidota</taxon>
        <taxon>Cytophagia</taxon>
        <taxon>Cytophagales</taxon>
        <taxon>Spirosomataceae</taxon>
        <taxon>Dyadobacter</taxon>
    </lineage>
</organism>
<keyword evidence="1" id="KW-0472">Membrane</keyword>
<dbReference type="PANTHER" id="PTHR30273">
    <property type="entry name" value="PERIPLASMIC SIGNAL SENSOR AND SIGMA FACTOR ACTIVATOR FECR-RELATED"/>
    <property type="match status" value="1"/>
</dbReference>
<feature type="transmembrane region" description="Helical" evidence="1">
    <location>
        <begin position="103"/>
        <end position="123"/>
    </location>
</feature>